<proteinExistence type="predicted"/>
<dbReference type="InParanoid" id="B9TIW4"/>
<protein>
    <submittedName>
        <fullName evidence="1">Uncharacterized protein</fullName>
    </submittedName>
</protein>
<organism evidence="1 2">
    <name type="scientific">Ricinus communis</name>
    <name type="common">Castor bean</name>
    <dbReference type="NCBI Taxonomy" id="3988"/>
    <lineage>
        <taxon>Eukaryota</taxon>
        <taxon>Viridiplantae</taxon>
        <taxon>Streptophyta</taxon>
        <taxon>Embryophyta</taxon>
        <taxon>Tracheophyta</taxon>
        <taxon>Spermatophyta</taxon>
        <taxon>Magnoliopsida</taxon>
        <taxon>eudicotyledons</taxon>
        <taxon>Gunneridae</taxon>
        <taxon>Pentapetalae</taxon>
        <taxon>rosids</taxon>
        <taxon>fabids</taxon>
        <taxon>Malpighiales</taxon>
        <taxon>Euphorbiaceae</taxon>
        <taxon>Acalyphoideae</taxon>
        <taxon>Acalypheae</taxon>
        <taxon>Ricinus</taxon>
    </lineage>
</organism>
<feature type="non-terminal residue" evidence="1">
    <location>
        <position position="1"/>
    </location>
</feature>
<reference evidence="2" key="1">
    <citation type="journal article" date="2010" name="Nat. Biotechnol.">
        <title>Draft genome sequence of the oilseed species Ricinus communis.</title>
        <authorList>
            <person name="Chan A.P."/>
            <person name="Crabtree J."/>
            <person name="Zhao Q."/>
            <person name="Lorenzi H."/>
            <person name="Orvis J."/>
            <person name="Puiu D."/>
            <person name="Melake-Berhan A."/>
            <person name="Jones K.M."/>
            <person name="Redman J."/>
            <person name="Chen G."/>
            <person name="Cahoon E.B."/>
            <person name="Gedil M."/>
            <person name="Stanke M."/>
            <person name="Haas B.J."/>
            <person name="Wortman J.R."/>
            <person name="Fraser-Liggett C.M."/>
            <person name="Ravel J."/>
            <person name="Rabinowicz P.D."/>
        </authorList>
    </citation>
    <scope>NUCLEOTIDE SEQUENCE [LARGE SCALE GENOMIC DNA]</scope>
    <source>
        <strain evidence="2">cv. Hale</strain>
    </source>
</reference>
<dbReference type="AlphaFoldDB" id="B9TIW4"/>
<name>B9TIW4_RICCO</name>
<dbReference type="Proteomes" id="UP000008311">
    <property type="component" value="Unassembled WGS sequence"/>
</dbReference>
<dbReference type="EMBL" id="EQ983082">
    <property type="protein sequence ID" value="EEF24202.1"/>
    <property type="molecule type" value="Genomic_DNA"/>
</dbReference>
<evidence type="ECO:0000313" key="2">
    <source>
        <dbReference type="Proteomes" id="UP000008311"/>
    </source>
</evidence>
<gene>
    <name evidence="1" type="ORF">RCOM_1952160</name>
</gene>
<evidence type="ECO:0000313" key="1">
    <source>
        <dbReference type="EMBL" id="EEF24202.1"/>
    </source>
</evidence>
<sequence length="183" mass="19227">RLHPAGRRIDAALDKEIGQHLLVRPQPREPGVGGRVARGGDAENAADVLVRIQAGSLLRAVLARPAALDAGRRLPHLAARAGIAVVRQQRVGRLPALPVAPQVAVDGGMGDLVTRGGMGDHLPALARLVDGRLLRHQRLDHFPGAGAQLQVFGGQQLLADHHQIGVGRQHAGVAGPDVGVQRR</sequence>
<keyword evidence="2" id="KW-1185">Reference proteome</keyword>
<accession>B9TIW4</accession>